<evidence type="ECO:0000256" key="6">
    <source>
        <dbReference type="ARBA" id="ARBA00023012"/>
    </source>
</evidence>
<keyword evidence="6" id="KW-0902">Two-component regulatory system</keyword>
<keyword evidence="5" id="KW-0418">Kinase</keyword>
<comment type="catalytic activity">
    <reaction evidence="1">
        <text>ATP + protein L-histidine = ADP + protein N-phospho-L-histidine.</text>
        <dbReference type="EC" id="2.7.13.3"/>
    </reaction>
</comment>
<evidence type="ECO:0000256" key="4">
    <source>
        <dbReference type="ARBA" id="ARBA00022679"/>
    </source>
</evidence>
<dbReference type="GO" id="GO:0004673">
    <property type="term" value="F:protein histidine kinase activity"/>
    <property type="evidence" value="ECO:0007669"/>
    <property type="project" value="UniProtKB-EC"/>
</dbReference>
<evidence type="ECO:0000256" key="2">
    <source>
        <dbReference type="ARBA" id="ARBA00012438"/>
    </source>
</evidence>
<evidence type="ECO:0000256" key="1">
    <source>
        <dbReference type="ARBA" id="ARBA00000085"/>
    </source>
</evidence>
<dbReference type="PANTHER" id="PTHR44936:SF9">
    <property type="entry name" value="SENSOR PROTEIN CREC"/>
    <property type="match status" value="1"/>
</dbReference>
<evidence type="ECO:0000256" key="5">
    <source>
        <dbReference type="ARBA" id="ARBA00022777"/>
    </source>
</evidence>
<comment type="caution">
    <text evidence="8">The sequence shown here is derived from an EMBL/GenBank/DDBJ whole genome shotgun (WGS) entry which is preliminary data.</text>
</comment>
<evidence type="ECO:0000259" key="7">
    <source>
        <dbReference type="PROSITE" id="PS50109"/>
    </source>
</evidence>
<keyword evidence="3" id="KW-0597">Phosphoprotein</keyword>
<dbReference type="PANTHER" id="PTHR44936">
    <property type="entry name" value="SENSOR PROTEIN CREC"/>
    <property type="match status" value="1"/>
</dbReference>
<dbReference type="InterPro" id="IPR005467">
    <property type="entry name" value="His_kinase_dom"/>
</dbReference>
<evidence type="ECO:0000313" key="8">
    <source>
        <dbReference type="EMBL" id="KFE68048.1"/>
    </source>
</evidence>
<dbReference type="GO" id="GO:0000160">
    <property type="term" value="P:phosphorelay signal transduction system"/>
    <property type="evidence" value="ECO:0007669"/>
    <property type="project" value="UniProtKB-KW"/>
</dbReference>
<evidence type="ECO:0000256" key="3">
    <source>
        <dbReference type="ARBA" id="ARBA00022553"/>
    </source>
</evidence>
<keyword evidence="4" id="KW-0808">Transferase</keyword>
<organism evidence="8 9">
    <name type="scientific">Hyalangium minutum</name>
    <dbReference type="NCBI Taxonomy" id="394096"/>
    <lineage>
        <taxon>Bacteria</taxon>
        <taxon>Pseudomonadati</taxon>
        <taxon>Myxococcota</taxon>
        <taxon>Myxococcia</taxon>
        <taxon>Myxococcales</taxon>
        <taxon>Cystobacterineae</taxon>
        <taxon>Archangiaceae</taxon>
        <taxon>Hyalangium</taxon>
    </lineage>
</organism>
<dbReference type="InterPro" id="IPR004358">
    <property type="entry name" value="Sig_transdc_His_kin-like_C"/>
</dbReference>
<dbReference type="Gene3D" id="3.30.565.10">
    <property type="entry name" value="Histidine kinase-like ATPase, C-terminal domain"/>
    <property type="match status" value="1"/>
</dbReference>
<dbReference type="OrthoDB" id="9815750at2"/>
<dbReference type="PROSITE" id="PS50109">
    <property type="entry name" value="HIS_KIN"/>
    <property type="match status" value="1"/>
</dbReference>
<dbReference type="EMBL" id="JMCB01000006">
    <property type="protein sequence ID" value="KFE68048.1"/>
    <property type="molecule type" value="Genomic_DNA"/>
</dbReference>
<dbReference type="InterPro" id="IPR003594">
    <property type="entry name" value="HATPase_dom"/>
</dbReference>
<keyword evidence="9" id="KW-1185">Reference proteome</keyword>
<sequence length="239" mass="26600">MDEQTPGLEARERAAVAEVVTAVLRHDLRNRFSSIRNASYYLMRQAQKTELWKTDPRMETFFQLIDRELVSAEEVLSTRGLPVPDEDSTRLRLCDVAQEALARAGVPSLVRVESTWQERALVQADTARLTLLIRCLVENAVEAMPRGGLLSMRTLRTDEGRVVLEVSDTGSGVPEELRTRVFEPFMTTKAGHAGLGLCIVQRLALRCRAWVELKPAEPVGTRVQVSFPIADEAGAARST</sequence>
<name>A0A085WK35_9BACT</name>
<dbReference type="InterPro" id="IPR050980">
    <property type="entry name" value="2C_sensor_his_kinase"/>
</dbReference>
<gene>
    <name evidence="8" type="ORF">DB31_7285</name>
</gene>
<reference evidence="8 9" key="1">
    <citation type="submission" date="2014-04" db="EMBL/GenBank/DDBJ databases">
        <title>Genome assembly of Hyalangium minutum DSM 14724.</title>
        <authorList>
            <person name="Sharma G."/>
            <person name="Subramanian S."/>
        </authorList>
    </citation>
    <scope>NUCLEOTIDE SEQUENCE [LARGE SCALE GENOMIC DNA]</scope>
    <source>
        <strain evidence="8 9">DSM 14724</strain>
    </source>
</reference>
<dbReference type="AlphaFoldDB" id="A0A085WK35"/>
<dbReference type="InterPro" id="IPR036890">
    <property type="entry name" value="HATPase_C_sf"/>
</dbReference>
<dbReference type="EC" id="2.7.13.3" evidence="2"/>
<dbReference type="STRING" id="394096.DB31_7285"/>
<proteinExistence type="predicted"/>
<feature type="domain" description="Histidine kinase" evidence="7">
    <location>
        <begin position="23"/>
        <end position="231"/>
    </location>
</feature>
<protein>
    <recommendedName>
        <fullName evidence="2">histidine kinase</fullName>
        <ecNumber evidence="2">2.7.13.3</ecNumber>
    </recommendedName>
</protein>
<accession>A0A085WK35</accession>
<dbReference type="SMART" id="SM00387">
    <property type="entry name" value="HATPase_c"/>
    <property type="match status" value="1"/>
</dbReference>
<dbReference type="RefSeq" id="WP_044188488.1">
    <property type="nucleotide sequence ID" value="NZ_JMCB01000006.1"/>
</dbReference>
<dbReference type="Proteomes" id="UP000028725">
    <property type="component" value="Unassembled WGS sequence"/>
</dbReference>
<dbReference type="SUPFAM" id="SSF55874">
    <property type="entry name" value="ATPase domain of HSP90 chaperone/DNA topoisomerase II/histidine kinase"/>
    <property type="match status" value="1"/>
</dbReference>
<dbReference type="Pfam" id="PF02518">
    <property type="entry name" value="HATPase_c"/>
    <property type="match status" value="1"/>
</dbReference>
<evidence type="ECO:0000313" key="9">
    <source>
        <dbReference type="Proteomes" id="UP000028725"/>
    </source>
</evidence>
<dbReference type="PRINTS" id="PR00344">
    <property type="entry name" value="BCTRLSENSOR"/>
</dbReference>